<comment type="similarity">
    <text evidence="1">Belongs to the GST superfamily.</text>
</comment>
<keyword evidence="1" id="KW-0808">Transferase</keyword>
<reference evidence="3" key="1">
    <citation type="journal article" date="2023" name="Nat. Commun.">
        <title>Diploid and tetraploid genomes of Acorus and the evolution of monocots.</title>
        <authorList>
            <person name="Ma L."/>
            <person name="Liu K.W."/>
            <person name="Li Z."/>
            <person name="Hsiao Y.Y."/>
            <person name="Qi Y."/>
            <person name="Fu T."/>
            <person name="Tang G.D."/>
            <person name="Zhang D."/>
            <person name="Sun W.H."/>
            <person name="Liu D.K."/>
            <person name="Li Y."/>
            <person name="Chen G.Z."/>
            <person name="Liu X.D."/>
            <person name="Liao X.Y."/>
            <person name="Jiang Y.T."/>
            <person name="Yu X."/>
            <person name="Hao Y."/>
            <person name="Huang J."/>
            <person name="Zhao X.W."/>
            <person name="Ke S."/>
            <person name="Chen Y.Y."/>
            <person name="Wu W.L."/>
            <person name="Hsu J.L."/>
            <person name="Lin Y.F."/>
            <person name="Huang M.D."/>
            <person name="Li C.Y."/>
            <person name="Huang L."/>
            <person name="Wang Z.W."/>
            <person name="Zhao X."/>
            <person name="Zhong W.Y."/>
            <person name="Peng D.H."/>
            <person name="Ahmad S."/>
            <person name="Lan S."/>
            <person name="Zhang J.S."/>
            <person name="Tsai W.C."/>
            <person name="Van de Peer Y."/>
            <person name="Liu Z.J."/>
        </authorList>
    </citation>
    <scope>NUCLEOTIDE SEQUENCE</scope>
    <source>
        <strain evidence="3">SCP</strain>
    </source>
</reference>
<dbReference type="PANTHER" id="PTHR11260:SF781">
    <property type="entry name" value="GLUTATHIONE S-TRANSFERASE U19"/>
    <property type="match status" value="1"/>
</dbReference>
<dbReference type="EMBL" id="JAUJYN010000007">
    <property type="protein sequence ID" value="KAK1267378.1"/>
    <property type="molecule type" value="Genomic_DNA"/>
</dbReference>
<dbReference type="GO" id="GO:0006749">
    <property type="term" value="P:glutathione metabolic process"/>
    <property type="evidence" value="ECO:0007669"/>
    <property type="project" value="TreeGrafter"/>
</dbReference>
<dbReference type="InterPro" id="IPR045073">
    <property type="entry name" value="Omega/Tau-like"/>
</dbReference>
<comment type="function">
    <text evidence="1">Is involved in the conjugation of reduced glutathione to a wide number of exogenous and endogenous hydrophobic electrophiles.</text>
</comment>
<dbReference type="Proteomes" id="UP001179952">
    <property type="component" value="Unassembled WGS sequence"/>
</dbReference>
<reference evidence="3" key="2">
    <citation type="submission" date="2023-06" db="EMBL/GenBank/DDBJ databases">
        <authorList>
            <person name="Ma L."/>
            <person name="Liu K.-W."/>
            <person name="Li Z."/>
            <person name="Hsiao Y.-Y."/>
            <person name="Qi Y."/>
            <person name="Fu T."/>
            <person name="Tang G."/>
            <person name="Zhang D."/>
            <person name="Sun W.-H."/>
            <person name="Liu D.-K."/>
            <person name="Li Y."/>
            <person name="Chen G.-Z."/>
            <person name="Liu X.-D."/>
            <person name="Liao X.-Y."/>
            <person name="Jiang Y.-T."/>
            <person name="Yu X."/>
            <person name="Hao Y."/>
            <person name="Huang J."/>
            <person name="Zhao X.-W."/>
            <person name="Ke S."/>
            <person name="Chen Y.-Y."/>
            <person name="Wu W.-L."/>
            <person name="Hsu J.-L."/>
            <person name="Lin Y.-F."/>
            <person name="Huang M.-D."/>
            <person name="Li C.-Y."/>
            <person name="Huang L."/>
            <person name="Wang Z.-W."/>
            <person name="Zhao X."/>
            <person name="Zhong W.-Y."/>
            <person name="Peng D.-H."/>
            <person name="Ahmad S."/>
            <person name="Lan S."/>
            <person name="Zhang J.-S."/>
            <person name="Tsai W.-C."/>
            <person name="Van De Peer Y."/>
            <person name="Liu Z.-J."/>
        </authorList>
    </citation>
    <scope>NUCLEOTIDE SEQUENCE</scope>
    <source>
        <strain evidence="3">SCP</strain>
        <tissue evidence="3">Leaves</tissue>
    </source>
</reference>
<comment type="catalytic activity">
    <reaction evidence="1">
        <text>RX + glutathione = an S-substituted glutathione + a halide anion + H(+)</text>
        <dbReference type="Rhea" id="RHEA:16437"/>
        <dbReference type="ChEBI" id="CHEBI:15378"/>
        <dbReference type="ChEBI" id="CHEBI:16042"/>
        <dbReference type="ChEBI" id="CHEBI:17792"/>
        <dbReference type="ChEBI" id="CHEBI:57925"/>
        <dbReference type="ChEBI" id="CHEBI:90779"/>
        <dbReference type="EC" id="2.5.1.18"/>
    </reaction>
</comment>
<dbReference type="Gene3D" id="3.40.30.10">
    <property type="entry name" value="Glutaredoxin"/>
    <property type="match status" value="1"/>
</dbReference>
<dbReference type="GO" id="GO:0005829">
    <property type="term" value="C:cytosol"/>
    <property type="evidence" value="ECO:0007669"/>
    <property type="project" value="UniProtKB-SubCell"/>
</dbReference>
<evidence type="ECO:0000313" key="3">
    <source>
        <dbReference type="EMBL" id="KAK1267378.1"/>
    </source>
</evidence>
<protein>
    <recommendedName>
        <fullName evidence="1">Glutathione S-transferase</fullName>
        <ecNumber evidence="1">2.5.1.18</ecNumber>
    </recommendedName>
</protein>
<comment type="subcellular location">
    <subcellularLocation>
        <location evidence="1">Cytoplasm</location>
        <location evidence="1">Cytosol</location>
    </subcellularLocation>
</comment>
<keyword evidence="1" id="KW-0963">Cytoplasm</keyword>
<dbReference type="Pfam" id="PF02798">
    <property type="entry name" value="GST_N"/>
    <property type="match status" value="1"/>
</dbReference>
<dbReference type="InterPro" id="IPR004045">
    <property type="entry name" value="Glutathione_S-Trfase_N"/>
</dbReference>
<dbReference type="PROSITE" id="PS50404">
    <property type="entry name" value="GST_NTER"/>
    <property type="match status" value="1"/>
</dbReference>
<evidence type="ECO:0000259" key="2">
    <source>
        <dbReference type="PROSITE" id="PS50404"/>
    </source>
</evidence>
<proteinExistence type="inferred from homology"/>
<keyword evidence="4" id="KW-1185">Reference proteome</keyword>
<name>A0AAV9ATA0_ACOGR</name>
<dbReference type="EC" id="2.5.1.18" evidence="1"/>
<evidence type="ECO:0000256" key="1">
    <source>
        <dbReference type="RuleBase" id="RU369102"/>
    </source>
</evidence>
<dbReference type="InterPro" id="IPR036249">
    <property type="entry name" value="Thioredoxin-like_sf"/>
</dbReference>
<accession>A0AAV9ATA0</accession>
<feature type="domain" description="GST N-terminal" evidence="2">
    <location>
        <begin position="1"/>
        <end position="55"/>
    </location>
</feature>
<dbReference type="SUPFAM" id="SSF52833">
    <property type="entry name" value="Thioredoxin-like"/>
    <property type="match status" value="1"/>
</dbReference>
<dbReference type="AlphaFoldDB" id="A0AAV9ATA0"/>
<dbReference type="GO" id="GO:0004364">
    <property type="term" value="F:glutathione transferase activity"/>
    <property type="evidence" value="ECO:0007669"/>
    <property type="project" value="UniProtKB-UniRule"/>
</dbReference>
<organism evidence="3 4">
    <name type="scientific">Acorus gramineus</name>
    <name type="common">Dwarf sweet flag</name>
    <dbReference type="NCBI Taxonomy" id="55184"/>
    <lineage>
        <taxon>Eukaryota</taxon>
        <taxon>Viridiplantae</taxon>
        <taxon>Streptophyta</taxon>
        <taxon>Embryophyta</taxon>
        <taxon>Tracheophyta</taxon>
        <taxon>Spermatophyta</taxon>
        <taxon>Magnoliopsida</taxon>
        <taxon>Liliopsida</taxon>
        <taxon>Acoraceae</taxon>
        <taxon>Acorus</taxon>
    </lineage>
</organism>
<evidence type="ECO:0000313" key="4">
    <source>
        <dbReference type="Proteomes" id="UP001179952"/>
    </source>
</evidence>
<dbReference type="PANTHER" id="PTHR11260">
    <property type="entry name" value="GLUTATHIONE S-TRANSFERASE, GST, SUPERFAMILY, GST DOMAIN CONTAINING"/>
    <property type="match status" value="1"/>
</dbReference>
<sequence>MALNLKSVDYEYREEDFMNKSELLLKSNPVYRKVPVLIHDNKSICESMIIISYID</sequence>
<gene>
    <name evidence="3" type="ORF">QJS04_geneDACA019383</name>
</gene>
<comment type="caution">
    <text evidence="3">The sequence shown here is derived from an EMBL/GenBank/DDBJ whole genome shotgun (WGS) entry which is preliminary data.</text>
</comment>